<evidence type="ECO:0000313" key="2">
    <source>
        <dbReference type="Proteomes" id="UP001152531"/>
    </source>
</evidence>
<dbReference type="Proteomes" id="UP001152531">
    <property type="component" value="Unassembled WGS sequence"/>
</dbReference>
<reference evidence="1" key="1">
    <citation type="submission" date="2022-06" db="EMBL/GenBank/DDBJ databases">
        <authorList>
            <person name="Legras J.-L."/>
            <person name="Devillers H."/>
            <person name="Grondin C."/>
        </authorList>
    </citation>
    <scope>NUCLEOTIDE SEQUENCE</scope>
    <source>
        <strain evidence="1">CLIB 1444</strain>
    </source>
</reference>
<keyword evidence="2" id="KW-1185">Reference proteome</keyword>
<gene>
    <name evidence="1" type="ORF">CLIB1444_02S07118</name>
</gene>
<name>A0ACA9Y3N1_9ASCO</name>
<comment type="caution">
    <text evidence="1">The sequence shown here is derived from an EMBL/GenBank/DDBJ whole genome shotgun (WGS) entry which is preliminary data.</text>
</comment>
<proteinExistence type="predicted"/>
<dbReference type="EMBL" id="CALSDN010000002">
    <property type="protein sequence ID" value="CAH6719375.1"/>
    <property type="molecule type" value="Genomic_DNA"/>
</dbReference>
<sequence>MRITIILFAVRIWSLPIEISSRETVPNDFTSFTDVIDLTQEHQPFYGEYKNINVKSSKLISLGLVESNPNSRIFDEESLKYYITNNEGDFPSVDVYDFTQSIESVDNEFQTPISPLLQQSNKDGTGSIDAGVSIGFALSAKPKASVTATVSPTTNLGFSFTIKTTSTIKIGGSIGVSSSCSAKEGRSVQQFLAVTTTQLENIKLQKIHWDGSNWVKHPQETISMDVNPVPRILCITI</sequence>
<accession>A0ACA9Y3N1</accession>
<organism evidence="1 2">
    <name type="scientific">[Candida] jaroonii</name>
    <dbReference type="NCBI Taxonomy" id="467808"/>
    <lineage>
        <taxon>Eukaryota</taxon>
        <taxon>Fungi</taxon>
        <taxon>Dikarya</taxon>
        <taxon>Ascomycota</taxon>
        <taxon>Saccharomycotina</taxon>
        <taxon>Pichiomycetes</taxon>
        <taxon>Debaryomycetaceae</taxon>
        <taxon>Yamadazyma</taxon>
    </lineage>
</organism>
<protein>
    <submittedName>
        <fullName evidence="1">Uncharacterized protein</fullName>
    </submittedName>
</protein>
<evidence type="ECO:0000313" key="1">
    <source>
        <dbReference type="EMBL" id="CAH6719375.1"/>
    </source>
</evidence>